<keyword evidence="2" id="KW-1185">Reference proteome</keyword>
<accession>A0AAE1SXX2</accession>
<dbReference type="Proteomes" id="UP001291623">
    <property type="component" value="Unassembled WGS sequence"/>
</dbReference>
<dbReference type="InterPro" id="IPR023393">
    <property type="entry name" value="START-like_dom_sf"/>
</dbReference>
<name>A0AAE1SXX2_9SOLA</name>
<dbReference type="PANTHER" id="PTHR34560:SF1">
    <property type="entry name" value="START DOMAIN-CONTAINING PROTEIN"/>
    <property type="match status" value="1"/>
</dbReference>
<dbReference type="EMBL" id="JAVYJV010000002">
    <property type="protein sequence ID" value="KAK4377795.1"/>
    <property type="molecule type" value="Genomic_DNA"/>
</dbReference>
<comment type="caution">
    <text evidence="1">The sequence shown here is derived from an EMBL/GenBank/DDBJ whole genome shotgun (WGS) entry which is preliminary data.</text>
</comment>
<evidence type="ECO:0000313" key="1">
    <source>
        <dbReference type="EMBL" id="KAK4377795.1"/>
    </source>
</evidence>
<protein>
    <recommendedName>
        <fullName evidence="3">START domain-containing protein</fullName>
    </recommendedName>
</protein>
<dbReference type="AlphaFoldDB" id="A0AAE1SXX2"/>
<dbReference type="SUPFAM" id="SSF55961">
    <property type="entry name" value="Bet v1-like"/>
    <property type="match status" value="1"/>
</dbReference>
<sequence length="615" mass="70194">MKDSGNISQYRSRLDQTLSSHDLVDYDKLKTLVKNQILSSSECDLREYSENLVDRRTKEVANFLSMLRSASVTDSETSNGGWKVKQDSEEIRVMYREGPEGTPYHTLLAEGYVDGPIDVCLCISWEAKLYKKWWPQTTIPTFKIAACECLQKDRTGEQICLVRMKLSRPLSAREAVVHLFAFEYFQDGLIVVVANSISDLDNVDRSTHGYSKDGIPHVQDVLRVDLMGGFALQKVTNNRSYFRTIGNLDINLDFIPPALTNFVSRQLIGGGFKLYKKEVALVAKGDEDFSKALKDPMYARIREALYSDEKIPNSYITSELQVPLDEETRRNNDEKCPEPKVHRDNCVFNIPGQGNFEVRDKNIHSEVEEIEDENCEKIECLDEDDRKVHDFPVNQLVQKPTKNKNVGISPEVKQALGTLDKAISIIREYRCNLDIRTVPHSNIMSVEAETDSLQDSKSSEADKDRRNVGDFGARVLVCAREAHHNKIALASPDAYATIRDEAHTDQETIGTIMEGISKDDNVTVANENVIHEKELGERKIRKLPRYCCLYFLWLKSEKLYLKETSTIFSSKINNQRSVQYNITGKLSEIYIVPELNKSRNVKTTYISDSYIYEKM</sequence>
<dbReference type="PANTHER" id="PTHR34560">
    <property type="entry name" value="POLYKETIDE CYCLASE/DEHYDRASE/LIPID TRANSPORT SUPERFAMILY PROTEIN"/>
    <property type="match status" value="1"/>
</dbReference>
<evidence type="ECO:0000313" key="2">
    <source>
        <dbReference type="Proteomes" id="UP001291623"/>
    </source>
</evidence>
<organism evidence="1 2">
    <name type="scientific">Anisodus tanguticus</name>
    <dbReference type="NCBI Taxonomy" id="243964"/>
    <lineage>
        <taxon>Eukaryota</taxon>
        <taxon>Viridiplantae</taxon>
        <taxon>Streptophyta</taxon>
        <taxon>Embryophyta</taxon>
        <taxon>Tracheophyta</taxon>
        <taxon>Spermatophyta</taxon>
        <taxon>Magnoliopsida</taxon>
        <taxon>eudicotyledons</taxon>
        <taxon>Gunneridae</taxon>
        <taxon>Pentapetalae</taxon>
        <taxon>asterids</taxon>
        <taxon>lamiids</taxon>
        <taxon>Solanales</taxon>
        <taxon>Solanaceae</taxon>
        <taxon>Solanoideae</taxon>
        <taxon>Hyoscyameae</taxon>
        <taxon>Anisodus</taxon>
    </lineage>
</organism>
<dbReference type="Gene3D" id="3.30.530.20">
    <property type="match status" value="1"/>
</dbReference>
<proteinExistence type="predicted"/>
<reference evidence="1" key="1">
    <citation type="submission" date="2023-12" db="EMBL/GenBank/DDBJ databases">
        <title>Genome assembly of Anisodus tanguticus.</title>
        <authorList>
            <person name="Wang Y.-J."/>
        </authorList>
    </citation>
    <scope>NUCLEOTIDE SEQUENCE</scope>
    <source>
        <strain evidence="1">KB-2021</strain>
        <tissue evidence="1">Leaf</tissue>
    </source>
</reference>
<evidence type="ECO:0008006" key="3">
    <source>
        <dbReference type="Google" id="ProtNLM"/>
    </source>
</evidence>
<gene>
    <name evidence="1" type="ORF">RND71_004091</name>
</gene>